<reference evidence="4 5" key="1">
    <citation type="journal article" date="2010" name="J. Bacteriol.">
        <title>Complete genome sequence of "Candidatus Puniceispirillum marinum" IMCC1322, a representative of the SAR116 clade in the Alphaproteobacteria.</title>
        <authorList>
            <person name="Oh H.M."/>
            <person name="Kwon K.K."/>
            <person name="Kang I."/>
            <person name="Kang S.G."/>
            <person name="Lee J.H."/>
            <person name="Kim S.J."/>
            <person name="Cho J.C."/>
        </authorList>
    </citation>
    <scope>NUCLEOTIDE SEQUENCE [LARGE SCALE GENOMIC DNA]</scope>
    <source>
        <strain evidence="4 5">IMCC1322</strain>
    </source>
</reference>
<feature type="domain" description="SPOR" evidence="3">
    <location>
        <begin position="196"/>
        <end position="274"/>
    </location>
</feature>
<proteinExistence type="predicted"/>
<evidence type="ECO:0000313" key="5">
    <source>
        <dbReference type="Proteomes" id="UP000007460"/>
    </source>
</evidence>
<evidence type="ECO:0000259" key="3">
    <source>
        <dbReference type="Pfam" id="PF05036"/>
    </source>
</evidence>
<accession>D5BQU9</accession>
<dbReference type="KEGG" id="apb:SAR116_0420"/>
<dbReference type="Proteomes" id="UP000007460">
    <property type="component" value="Chromosome"/>
</dbReference>
<evidence type="ECO:0000256" key="1">
    <source>
        <dbReference type="SAM" id="MobiDB-lite"/>
    </source>
</evidence>
<dbReference type="EMBL" id="CP001751">
    <property type="protein sequence ID" value="ADE38663.1"/>
    <property type="molecule type" value="Genomic_DNA"/>
</dbReference>
<dbReference type="RefSeq" id="WP_013045293.1">
    <property type="nucleotide sequence ID" value="NC_014010.1"/>
</dbReference>
<keyword evidence="2" id="KW-0812">Transmembrane</keyword>
<protein>
    <submittedName>
        <fullName evidence="4">Periplasmic protein TonB, links inner and outer membranes</fullName>
    </submittedName>
</protein>
<sequence length="280" mass="30601">MAVKGDTNSEKKWRSLLVLVFITLAAGVVTYFLMPIFLPADQNDVQIISAPDGPIKVKPDDVGGKAIKNQDSAVMSMIANNSKSDVDVENLRPLSSDPELPPVTLTEETKEAEAEPDTQIETDNETTMEVAAANVKPSDTEETSPPLTSDNETVSNESPEAEKAPKSLIPKAKPAGKPQKPAITRQTKTPKTDEPLYRVQLAAFRNDDKAAEVASLLTQKHRTRLNDVILETTKIETKDNGVFWRIVTEALVRVEADNLCTLLKRAGQDCILRKVKTAGQ</sequence>
<dbReference type="Pfam" id="PF05036">
    <property type="entry name" value="SPOR"/>
    <property type="match status" value="1"/>
</dbReference>
<dbReference type="HOGENOM" id="CLU_993468_0_0_5"/>
<organism evidence="4 5">
    <name type="scientific">Puniceispirillum marinum (strain IMCC1322)</name>
    <dbReference type="NCBI Taxonomy" id="488538"/>
    <lineage>
        <taxon>Bacteria</taxon>
        <taxon>Pseudomonadati</taxon>
        <taxon>Pseudomonadota</taxon>
        <taxon>Alphaproteobacteria</taxon>
        <taxon>Candidatus Puniceispirillales</taxon>
        <taxon>Candidatus Puniceispirillaceae</taxon>
        <taxon>Candidatus Puniceispirillum</taxon>
    </lineage>
</organism>
<dbReference type="Gene3D" id="3.30.70.1070">
    <property type="entry name" value="Sporulation related repeat"/>
    <property type="match status" value="1"/>
</dbReference>
<keyword evidence="5" id="KW-1185">Reference proteome</keyword>
<name>D5BQU9_PUNMI</name>
<feature type="compositionally biased region" description="Low complexity" evidence="1">
    <location>
        <begin position="170"/>
        <end position="182"/>
    </location>
</feature>
<dbReference type="eggNOG" id="COG3266">
    <property type="taxonomic scope" value="Bacteria"/>
</dbReference>
<feature type="transmembrane region" description="Helical" evidence="2">
    <location>
        <begin position="16"/>
        <end position="38"/>
    </location>
</feature>
<dbReference type="GO" id="GO:0042834">
    <property type="term" value="F:peptidoglycan binding"/>
    <property type="evidence" value="ECO:0007669"/>
    <property type="project" value="InterPro"/>
</dbReference>
<dbReference type="OrthoDB" id="7338235at2"/>
<dbReference type="InterPro" id="IPR007730">
    <property type="entry name" value="SPOR-like_dom"/>
</dbReference>
<keyword evidence="2" id="KW-1133">Transmembrane helix</keyword>
<feature type="region of interest" description="Disordered" evidence="1">
    <location>
        <begin position="86"/>
        <end position="192"/>
    </location>
</feature>
<feature type="compositionally biased region" description="Acidic residues" evidence="1">
    <location>
        <begin position="114"/>
        <end position="126"/>
    </location>
</feature>
<dbReference type="AlphaFoldDB" id="D5BQU9"/>
<keyword evidence="2" id="KW-0472">Membrane</keyword>
<dbReference type="STRING" id="488538.SAR116_0420"/>
<gene>
    <name evidence="4" type="ordered locus">SAR116_0420</name>
</gene>
<dbReference type="InterPro" id="IPR036680">
    <property type="entry name" value="SPOR-like_sf"/>
</dbReference>
<feature type="compositionally biased region" description="Polar residues" evidence="1">
    <location>
        <begin position="143"/>
        <end position="158"/>
    </location>
</feature>
<evidence type="ECO:0000313" key="4">
    <source>
        <dbReference type="EMBL" id="ADE38663.1"/>
    </source>
</evidence>
<evidence type="ECO:0000256" key="2">
    <source>
        <dbReference type="SAM" id="Phobius"/>
    </source>
</evidence>